<dbReference type="EMBL" id="VWSG01000001">
    <property type="protein sequence ID" value="KAA5538224.1"/>
    <property type="molecule type" value="Genomic_DNA"/>
</dbReference>
<feature type="domain" description="TonB C-terminal" evidence="1">
    <location>
        <begin position="67"/>
        <end position="125"/>
    </location>
</feature>
<proteinExistence type="predicted"/>
<sequence length="132" mass="15239">MKYQLLLILFCCFSQIYAQQDGGYEILAEGTYRFPEKKAEPINGLESFYTEFSEKFNFSTLSHPNIIEAKCTLEFFVEKDGSLTEINAKMASYGADKEAIRLIKSMQKWSPAIQNSEIVRSKYELHLTIKKN</sequence>
<accession>A0A5M6CSP6</accession>
<protein>
    <recommendedName>
        <fullName evidence="1">TonB C-terminal domain-containing protein</fullName>
    </recommendedName>
</protein>
<dbReference type="RefSeq" id="WP_150009465.1">
    <property type="nucleotide sequence ID" value="NZ_VWSG01000001.1"/>
</dbReference>
<dbReference type="InterPro" id="IPR037682">
    <property type="entry name" value="TonB_C"/>
</dbReference>
<gene>
    <name evidence="2" type="ORF">F0460_01075</name>
</gene>
<evidence type="ECO:0000313" key="2">
    <source>
        <dbReference type="EMBL" id="KAA5538224.1"/>
    </source>
</evidence>
<dbReference type="Pfam" id="PF03544">
    <property type="entry name" value="TonB_C"/>
    <property type="match status" value="1"/>
</dbReference>
<dbReference type="Proteomes" id="UP000325141">
    <property type="component" value="Unassembled WGS sequence"/>
</dbReference>
<dbReference type="AlphaFoldDB" id="A0A5M6CSP6"/>
<organism evidence="2 3">
    <name type="scientific">Paenimyroides baculatum</name>
    <dbReference type="NCBI Taxonomy" id="2608000"/>
    <lineage>
        <taxon>Bacteria</taxon>
        <taxon>Pseudomonadati</taxon>
        <taxon>Bacteroidota</taxon>
        <taxon>Flavobacteriia</taxon>
        <taxon>Flavobacteriales</taxon>
        <taxon>Flavobacteriaceae</taxon>
        <taxon>Paenimyroides</taxon>
    </lineage>
</organism>
<evidence type="ECO:0000259" key="1">
    <source>
        <dbReference type="Pfam" id="PF03544"/>
    </source>
</evidence>
<keyword evidence="3" id="KW-1185">Reference proteome</keyword>
<dbReference type="SUPFAM" id="SSF74653">
    <property type="entry name" value="TolA/TonB C-terminal domain"/>
    <property type="match status" value="1"/>
</dbReference>
<dbReference type="Gene3D" id="3.30.1150.10">
    <property type="match status" value="1"/>
</dbReference>
<name>A0A5M6CSP6_9FLAO</name>
<reference evidence="2 3" key="1">
    <citation type="submission" date="2019-09" db="EMBL/GenBank/DDBJ databases">
        <title>Genome sequence and assembly of Flavobacterium sp.</title>
        <authorList>
            <person name="Chhetri G."/>
        </authorList>
    </citation>
    <scope>NUCLEOTIDE SEQUENCE [LARGE SCALE GENOMIC DNA]</scope>
    <source>
        <strain evidence="2 3">SNL9</strain>
    </source>
</reference>
<evidence type="ECO:0000313" key="3">
    <source>
        <dbReference type="Proteomes" id="UP000325141"/>
    </source>
</evidence>
<dbReference type="GO" id="GO:0055085">
    <property type="term" value="P:transmembrane transport"/>
    <property type="evidence" value="ECO:0007669"/>
    <property type="project" value="InterPro"/>
</dbReference>
<comment type="caution">
    <text evidence="2">The sequence shown here is derived from an EMBL/GenBank/DDBJ whole genome shotgun (WGS) entry which is preliminary data.</text>
</comment>